<dbReference type="PANTHER" id="PTHR42747:SF3">
    <property type="entry name" value="NITRONATE MONOOXYGENASE-RELATED"/>
    <property type="match status" value="1"/>
</dbReference>
<comment type="similarity">
    <text evidence="2">Belongs to the nitronate monooxygenase family. NMO class I subfamily.</text>
</comment>
<evidence type="ECO:0000256" key="2">
    <source>
        <dbReference type="ARBA" id="ARBA00009881"/>
    </source>
</evidence>
<evidence type="ECO:0000256" key="7">
    <source>
        <dbReference type="ARBA" id="ARBA00023033"/>
    </source>
</evidence>
<evidence type="ECO:0000313" key="10">
    <source>
        <dbReference type="EMBL" id="MBT2186279.1"/>
    </source>
</evidence>
<dbReference type="PANTHER" id="PTHR42747">
    <property type="entry name" value="NITRONATE MONOOXYGENASE-RELATED"/>
    <property type="match status" value="1"/>
</dbReference>
<keyword evidence="5" id="KW-0288">FMN</keyword>
<dbReference type="GO" id="GO:0018580">
    <property type="term" value="F:nitronate monooxygenase activity"/>
    <property type="evidence" value="ECO:0007669"/>
    <property type="project" value="InterPro"/>
</dbReference>
<dbReference type="Proteomes" id="UP001138757">
    <property type="component" value="Unassembled WGS sequence"/>
</dbReference>
<comment type="cofactor">
    <cofactor evidence="1">
        <name>FMN</name>
        <dbReference type="ChEBI" id="CHEBI:58210"/>
    </cofactor>
</comment>
<protein>
    <recommendedName>
        <fullName evidence="8">Propionate 3-nitronate monooxygenase</fullName>
    </recommendedName>
</protein>
<keyword evidence="6" id="KW-0560">Oxidoreductase</keyword>
<dbReference type="SUPFAM" id="SSF51412">
    <property type="entry name" value="Inosine monophosphate dehydrogenase (IMPDH)"/>
    <property type="match status" value="1"/>
</dbReference>
<keyword evidence="3" id="KW-0216">Detoxification</keyword>
<name>A0A9X1DAA6_9SPHN</name>
<dbReference type="CDD" id="cd04730">
    <property type="entry name" value="NPD_like"/>
    <property type="match status" value="1"/>
</dbReference>
<dbReference type="EMBL" id="JAHGAW010000003">
    <property type="protein sequence ID" value="MBT2186279.1"/>
    <property type="molecule type" value="Genomic_DNA"/>
</dbReference>
<keyword evidence="11" id="KW-1185">Reference proteome</keyword>
<accession>A0A9X1DAA6</accession>
<dbReference type="GO" id="GO:0009636">
    <property type="term" value="P:response to toxic substance"/>
    <property type="evidence" value="ECO:0007669"/>
    <property type="project" value="UniProtKB-KW"/>
</dbReference>
<evidence type="ECO:0000256" key="9">
    <source>
        <dbReference type="ARBA" id="ARBA00049401"/>
    </source>
</evidence>
<reference evidence="10" key="1">
    <citation type="submission" date="2021-05" db="EMBL/GenBank/DDBJ databases">
        <title>Genome of Sphingobium sp. strain.</title>
        <authorList>
            <person name="Fan R."/>
        </authorList>
    </citation>
    <scope>NUCLEOTIDE SEQUENCE</scope>
    <source>
        <strain evidence="10">H33</strain>
    </source>
</reference>
<evidence type="ECO:0000256" key="6">
    <source>
        <dbReference type="ARBA" id="ARBA00023002"/>
    </source>
</evidence>
<sequence>MWANGSRIVARWPAASDAFLALTGAQVPIVQAPMAGAGGVALAIAAMKGGAVGSLPAATISAEQLRAQIGEVRGVASGPLNINFFCHHLPEPPDESAWRALLAPYYAQEGVGEGPPAPLRRPFDAAMCAIIEEARPQIVSFHFGLPEAGLLARVRATGAVVLASATTREEVRFLAARGCDAIILQGAEAGGHSGWFLGERHEPTPLAELLRERVDVPVIAAGGIVDGADMAAALQAGASAVQIGTAYLATPQSLIAPPFRALLGTDAATDAAFTNLFSGREARGIRNRLMRELGAIRAEAPAFPYASNAITPLRATAEAAGRNDYSSLWVGAGATRVRPQDAEALTRAIAQDAQAHLETMNG</sequence>
<evidence type="ECO:0000256" key="3">
    <source>
        <dbReference type="ARBA" id="ARBA00022575"/>
    </source>
</evidence>
<evidence type="ECO:0000256" key="8">
    <source>
        <dbReference type="ARBA" id="ARBA00031155"/>
    </source>
</evidence>
<proteinExistence type="inferred from homology"/>
<gene>
    <name evidence="10" type="ORF">KK488_04895</name>
</gene>
<comment type="caution">
    <text evidence="10">The sequence shown here is derived from an EMBL/GenBank/DDBJ whole genome shotgun (WGS) entry which is preliminary data.</text>
</comment>
<evidence type="ECO:0000256" key="4">
    <source>
        <dbReference type="ARBA" id="ARBA00022630"/>
    </source>
</evidence>
<evidence type="ECO:0000256" key="5">
    <source>
        <dbReference type="ARBA" id="ARBA00022643"/>
    </source>
</evidence>
<dbReference type="InterPro" id="IPR004136">
    <property type="entry name" value="NMO"/>
</dbReference>
<dbReference type="Pfam" id="PF03060">
    <property type="entry name" value="NMO"/>
    <property type="match status" value="1"/>
</dbReference>
<keyword evidence="4" id="KW-0285">Flavoprotein</keyword>
<dbReference type="Gene3D" id="3.20.20.70">
    <property type="entry name" value="Aldolase class I"/>
    <property type="match status" value="1"/>
</dbReference>
<dbReference type="InterPro" id="IPR013785">
    <property type="entry name" value="Aldolase_TIM"/>
</dbReference>
<evidence type="ECO:0000256" key="1">
    <source>
        <dbReference type="ARBA" id="ARBA00001917"/>
    </source>
</evidence>
<evidence type="ECO:0000313" key="11">
    <source>
        <dbReference type="Proteomes" id="UP001138757"/>
    </source>
</evidence>
<keyword evidence="7 10" id="KW-0503">Monooxygenase</keyword>
<dbReference type="AlphaFoldDB" id="A0A9X1DAA6"/>
<organism evidence="10 11">
    <name type="scientific">Sphingobium nicotianae</name>
    <dbReference type="NCBI Taxonomy" id="2782607"/>
    <lineage>
        <taxon>Bacteria</taxon>
        <taxon>Pseudomonadati</taxon>
        <taxon>Pseudomonadota</taxon>
        <taxon>Alphaproteobacteria</taxon>
        <taxon>Sphingomonadales</taxon>
        <taxon>Sphingomonadaceae</taxon>
        <taxon>Sphingobium</taxon>
    </lineage>
</organism>
<comment type="catalytic activity">
    <reaction evidence="9">
        <text>3 propionate 3-nitronate + 3 O2 + H2O = 3 3-oxopropanoate + 2 nitrate + nitrite + H2O2 + 3 H(+)</text>
        <dbReference type="Rhea" id="RHEA:57332"/>
        <dbReference type="ChEBI" id="CHEBI:15377"/>
        <dbReference type="ChEBI" id="CHEBI:15378"/>
        <dbReference type="ChEBI" id="CHEBI:15379"/>
        <dbReference type="ChEBI" id="CHEBI:16240"/>
        <dbReference type="ChEBI" id="CHEBI:16301"/>
        <dbReference type="ChEBI" id="CHEBI:17632"/>
        <dbReference type="ChEBI" id="CHEBI:33190"/>
        <dbReference type="ChEBI" id="CHEBI:136067"/>
    </reaction>
</comment>